<dbReference type="Proteomes" id="UP000229344">
    <property type="component" value="Unassembled WGS sequence"/>
</dbReference>
<proteinExistence type="predicted"/>
<reference evidence="2" key="1">
    <citation type="submission" date="2017-09" db="EMBL/GenBank/DDBJ databases">
        <title>Depth-based differentiation of microbial function through sediment-hosted aquifers and enrichment of novel symbionts in the deep terrestrial subsurface.</title>
        <authorList>
            <person name="Probst A.J."/>
            <person name="Ladd B."/>
            <person name="Jarett J.K."/>
            <person name="Geller-Mcgrath D.E."/>
            <person name="Sieber C.M.K."/>
            <person name="Emerson J.B."/>
            <person name="Anantharaman K."/>
            <person name="Thomas B.C."/>
            <person name="Malmstrom R."/>
            <person name="Stieglmeier M."/>
            <person name="Klingl A."/>
            <person name="Woyke T."/>
            <person name="Ryan C.M."/>
            <person name="Banfield J.F."/>
        </authorList>
    </citation>
    <scope>NUCLEOTIDE SEQUENCE [LARGE SCALE GENOMIC DNA]</scope>
</reference>
<dbReference type="AlphaFoldDB" id="A0A2H0UEM8"/>
<name>A0A2H0UEM8_9BACT</name>
<gene>
    <name evidence="1" type="ORF">COU16_00465</name>
</gene>
<evidence type="ECO:0000313" key="2">
    <source>
        <dbReference type="Proteomes" id="UP000229344"/>
    </source>
</evidence>
<accession>A0A2H0UEM8</accession>
<evidence type="ECO:0000313" key="1">
    <source>
        <dbReference type="EMBL" id="PIR84847.1"/>
    </source>
</evidence>
<dbReference type="EMBL" id="PFBI01000003">
    <property type="protein sequence ID" value="PIR84847.1"/>
    <property type="molecule type" value="Genomic_DNA"/>
</dbReference>
<comment type="caution">
    <text evidence="1">The sequence shown here is derived from an EMBL/GenBank/DDBJ whole genome shotgun (WGS) entry which is preliminary data.</text>
</comment>
<protein>
    <submittedName>
        <fullName evidence="1">Uncharacterized protein</fullName>
    </submittedName>
</protein>
<sequence length="80" mass="8740">MATTLVSSVEECNNLQYPVLIVSAGVGDTSGSRWTVTDRENLAFIFGDAVEESYDGNLVIIEVGDRVPKEFWNTNQCLGP</sequence>
<organism evidence="1 2">
    <name type="scientific">Candidatus Kaiserbacteria bacterium CG10_big_fil_rev_8_21_14_0_10_47_16</name>
    <dbReference type="NCBI Taxonomy" id="1974608"/>
    <lineage>
        <taxon>Bacteria</taxon>
        <taxon>Candidatus Kaiseribacteriota</taxon>
    </lineage>
</organism>